<evidence type="ECO:0000256" key="2">
    <source>
        <dbReference type="ARBA" id="ARBA00005811"/>
    </source>
</evidence>
<dbReference type="GO" id="GO:0005886">
    <property type="term" value="C:plasma membrane"/>
    <property type="evidence" value="ECO:0007669"/>
    <property type="project" value="UniProtKB-SubCell"/>
</dbReference>
<evidence type="ECO:0000256" key="4">
    <source>
        <dbReference type="ARBA" id="ARBA00022692"/>
    </source>
</evidence>
<dbReference type="STRING" id="1260251.SPISAL_05600"/>
<evidence type="ECO:0000256" key="7">
    <source>
        <dbReference type="RuleBase" id="RU003879"/>
    </source>
</evidence>
<reference evidence="9 10" key="1">
    <citation type="submission" date="2019-06" db="EMBL/GenBank/DDBJ databases">
        <title>Metagenome assembled Genome of Spiribacter salinus SL48-SHIP from the microbial mat of Salt Lake 48 (Novosibirsk region, Russia).</title>
        <authorList>
            <person name="Shipova A."/>
            <person name="Rozanov A.S."/>
            <person name="Bryanskaya A.V."/>
            <person name="Peltek S.E."/>
        </authorList>
    </citation>
    <scope>NUCLEOTIDE SEQUENCE [LARGE SCALE GENOMIC DNA]</scope>
    <source>
        <strain evidence="9">SL48-SHIP-2</strain>
    </source>
</reference>
<evidence type="ECO:0000256" key="3">
    <source>
        <dbReference type="ARBA" id="ARBA00022475"/>
    </source>
</evidence>
<keyword evidence="3" id="KW-1003">Cell membrane</keyword>
<organism evidence="9 10">
    <name type="scientific">Spiribacter salinus</name>
    <dbReference type="NCBI Taxonomy" id="1335746"/>
    <lineage>
        <taxon>Bacteria</taxon>
        <taxon>Pseudomonadati</taxon>
        <taxon>Pseudomonadota</taxon>
        <taxon>Gammaproteobacteria</taxon>
        <taxon>Chromatiales</taxon>
        <taxon>Ectothiorhodospiraceae</taxon>
        <taxon>Spiribacter</taxon>
    </lineage>
</organism>
<comment type="subcellular location">
    <subcellularLocation>
        <location evidence="1">Cell membrane</location>
        <topology evidence="1">Single-pass membrane protein</topology>
    </subcellularLocation>
    <subcellularLocation>
        <location evidence="7">Cell membrane</location>
        <topology evidence="7">Single-pass type II membrane protein</topology>
    </subcellularLocation>
</comment>
<evidence type="ECO:0000313" key="9">
    <source>
        <dbReference type="EMBL" id="TQF00572.1"/>
    </source>
</evidence>
<evidence type="ECO:0000313" key="10">
    <source>
        <dbReference type="Proteomes" id="UP000315400"/>
    </source>
</evidence>
<dbReference type="Proteomes" id="UP000315400">
    <property type="component" value="Unassembled WGS sequence"/>
</dbReference>
<evidence type="ECO:0000256" key="5">
    <source>
        <dbReference type="ARBA" id="ARBA00022989"/>
    </source>
</evidence>
<keyword evidence="7" id="KW-0653">Protein transport</keyword>
<comment type="similarity">
    <text evidence="2 7">Belongs to the ExbD/TolR family.</text>
</comment>
<protein>
    <submittedName>
        <fullName evidence="9">Biopolymer transporter ExbD</fullName>
    </submittedName>
</protein>
<evidence type="ECO:0000256" key="8">
    <source>
        <dbReference type="SAM" id="Phobius"/>
    </source>
</evidence>
<dbReference type="Pfam" id="PF02472">
    <property type="entry name" value="ExbD"/>
    <property type="match status" value="1"/>
</dbReference>
<keyword evidence="5 8" id="KW-1133">Transmembrane helix</keyword>
<evidence type="ECO:0000256" key="6">
    <source>
        <dbReference type="ARBA" id="ARBA00023136"/>
    </source>
</evidence>
<evidence type="ECO:0000256" key="1">
    <source>
        <dbReference type="ARBA" id="ARBA00004162"/>
    </source>
</evidence>
<keyword evidence="4 7" id="KW-0812">Transmembrane</keyword>
<sequence>MIRRGLLANLSATGRRTQGDPLLALINVVFLVLIFLMMSSALITPPPFALDPVRGEGESAGFEEPARVAVSSAGSLAWGGKRLSEDALIKRLEGEDVMGGVLITADGAVEANTVMGLVRRLEDAGLGPVHLHLPEREE</sequence>
<dbReference type="EMBL" id="VIFK01000009">
    <property type="protein sequence ID" value="TQF00572.1"/>
    <property type="molecule type" value="Genomic_DNA"/>
</dbReference>
<comment type="caution">
    <text evidence="9">The sequence shown here is derived from an EMBL/GenBank/DDBJ whole genome shotgun (WGS) entry which is preliminary data.</text>
</comment>
<dbReference type="GO" id="GO:0015031">
    <property type="term" value="P:protein transport"/>
    <property type="evidence" value="ECO:0007669"/>
    <property type="project" value="UniProtKB-KW"/>
</dbReference>
<gene>
    <name evidence="9" type="ORF">FKY71_02665</name>
</gene>
<feature type="transmembrane region" description="Helical" evidence="8">
    <location>
        <begin position="21"/>
        <end position="43"/>
    </location>
</feature>
<dbReference type="GO" id="GO:0022857">
    <property type="term" value="F:transmembrane transporter activity"/>
    <property type="evidence" value="ECO:0007669"/>
    <property type="project" value="InterPro"/>
</dbReference>
<proteinExistence type="inferred from homology"/>
<dbReference type="AlphaFoldDB" id="A0A540VUZ1"/>
<keyword evidence="6 8" id="KW-0472">Membrane</keyword>
<keyword evidence="7" id="KW-0813">Transport</keyword>
<dbReference type="InterPro" id="IPR003400">
    <property type="entry name" value="ExbD"/>
</dbReference>
<name>A0A540VUZ1_9GAMM</name>
<accession>A0A540VUZ1</accession>